<gene>
    <name evidence="1" type="ORF">FYJ37_17205</name>
</gene>
<evidence type="ECO:0000313" key="2">
    <source>
        <dbReference type="Proteomes" id="UP000462363"/>
    </source>
</evidence>
<comment type="caution">
    <text evidence="1">The sequence shown here is derived from an EMBL/GenBank/DDBJ whole genome shotgun (WGS) entry which is preliminary data.</text>
</comment>
<evidence type="ECO:0000313" key="1">
    <source>
        <dbReference type="EMBL" id="MSS41987.1"/>
    </source>
</evidence>
<organism evidence="1 2">
    <name type="scientific">Clostridium scindens (strain JCM 10418 / VPI 12708)</name>
    <dbReference type="NCBI Taxonomy" id="29347"/>
    <lineage>
        <taxon>Bacteria</taxon>
        <taxon>Bacillati</taxon>
        <taxon>Bacillota</taxon>
        <taxon>Clostridia</taxon>
        <taxon>Lachnospirales</taxon>
        <taxon>Lachnospiraceae</taxon>
    </lineage>
</organism>
<dbReference type="Proteomes" id="UP000462363">
    <property type="component" value="Unassembled WGS sequence"/>
</dbReference>
<dbReference type="GeneID" id="97128563"/>
<accession>A0A844FBL9</accession>
<name>A0A844FBL9_CLOSV</name>
<proteinExistence type="predicted"/>
<dbReference type="RefSeq" id="WP_082210517.1">
    <property type="nucleotide sequence ID" value="NZ_AP024846.1"/>
</dbReference>
<reference evidence="1 2" key="1">
    <citation type="submission" date="2019-08" db="EMBL/GenBank/DDBJ databases">
        <title>In-depth cultivation of the pig gut microbiome towards novel bacterial diversity and tailored functional studies.</title>
        <authorList>
            <person name="Wylensek D."/>
            <person name="Hitch T.C.A."/>
            <person name="Clavel T."/>
        </authorList>
    </citation>
    <scope>NUCLEOTIDE SEQUENCE [LARGE SCALE GENOMIC DNA]</scope>
    <source>
        <strain evidence="1 2">BL-389-WT-3D</strain>
    </source>
</reference>
<sequence length="36" mass="4476">MPVFEVIKLYFVLYVGRKKLVKRKQFEQFIEKKTEI</sequence>
<dbReference type="AlphaFoldDB" id="A0A844FBL9"/>
<dbReference type="EMBL" id="VUMB01000068">
    <property type="protein sequence ID" value="MSS41987.1"/>
    <property type="molecule type" value="Genomic_DNA"/>
</dbReference>
<protein>
    <submittedName>
        <fullName evidence="1">Uncharacterized protein</fullName>
    </submittedName>
</protein>